<dbReference type="KEGG" id="cmr:Cycma_2854"/>
<dbReference type="InterPro" id="IPR035986">
    <property type="entry name" value="PKD_dom_sf"/>
</dbReference>
<keyword evidence="1" id="KW-0732">Signal</keyword>
<dbReference type="AlphaFoldDB" id="G0J1F3"/>
<dbReference type="InterPro" id="IPR022409">
    <property type="entry name" value="PKD/Chitinase_dom"/>
</dbReference>
<evidence type="ECO:0000313" key="3">
    <source>
        <dbReference type="EMBL" id="AEL26592.1"/>
    </source>
</evidence>
<organism evidence="3 4">
    <name type="scientific">Cyclobacterium marinum (strain ATCC 25205 / DSM 745 / LMG 13164 / NCIMB 1802)</name>
    <name type="common">Flectobacillus marinus</name>
    <dbReference type="NCBI Taxonomy" id="880070"/>
    <lineage>
        <taxon>Bacteria</taxon>
        <taxon>Pseudomonadati</taxon>
        <taxon>Bacteroidota</taxon>
        <taxon>Cytophagia</taxon>
        <taxon>Cytophagales</taxon>
        <taxon>Cyclobacteriaceae</taxon>
        <taxon>Cyclobacterium</taxon>
    </lineage>
</organism>
<dbReference type="Gene3D" id="2.60.120.200">
    <property type="match status" value="1"/>
</dbReference>
<dbReference type="Gene3D" id="2.60.40.10">
    <property type="entry name" value="Immunoglobulins"/>
    <property type="match status" value="1"/>
</dbReference>
<dbReference type="NCBIfam" id="TIGR04131">
    <property type="entry name" value="Bac_Flav_CTERM"/>
    <property type="match status" value="1"/>
</dbReference>
<dbReference type="GO" id="GO:0005975">
    <property type="term" value="P:carbohydrate metabolic process"/>
    <property type="evidence" value="ECO:0007669"/>
    <property type="project" value="UniProtKB-ARBA"/>
</dbReference>
<evidence type="ECO:0000259" key="2">
    <source>
        <dbReference type="PROSITE" id="PS50093"/>
    </source>
</evidence>
<dbReference type="GO" id="GO:0004553">
    <property type="term" value="F:hydrolase activity, hydrolyzing O-glycosyl compounds"/>
    <property type="evidence" value="ECO:0007669"/>
    <property type="project" value="UniProtKB-ARBA"/>
</dbReference>
<dbReference type="HOGENOM" id="CLU_361599_0_0_10"/>
<dbReference type="PROSITE" id="PS50093">
    <property type="entry name" value="PKD"/>
    <property type="match status" value="1"/>
</dbReference>
<evidence type="ECO:0000313" key="4">
    <source>
        <dbReference type="Proteomes" id="UP000001635"/>
    </source>
</evidence>
<dbReference type="CDD" id="cd00146">
    <property type="entry name" value="PKD"/>
    <property type="match status" value="1"/>
</dbReference>
<evidence type="ECO:0000256" key="1">
    <source>
        <dbReference type="SAM" id="SignalP"/>
    </source>
</evidence>
<sequence>MKVSIGLSLIVMMLSFSVRAQQGFPYCESFQEGTERDETILGGNAIIQDGVLRLTNAVMDQKGYVYIDIPFSSSFGVKASFEYFSYGGTGADGMTVFLFDGGNPSFSPGAFGGSLGYAMNADSPGLTQAYLGVGFDSFGNFGNNSENKTGGFSSGINQLHPNAIVVRGPGNGYNGYHFITGVKVNEGGAYGLPEDQQFSISSGGPGTRRVEEPEETGYRKVIFKLRPKNGGIGYFLDVEMIFTTENGNPRQITLIDNVDYPYPSPKTLKIGFAGSTGGETNIHEIRNLLVEVADQDNLKKPTTSNIENVGVCMGQENFLEIPEVNYTLPNIDSRVSCLQFFESMDEIMEIETDPCLSGRCHTDDAVLITQEGTFKYSGSGTQFSFVPNPDFTGNRIQVFYTVTDNYGKTSNGSTLLLDVMDKPEPISIMVNQLPLLSKDACPEEEIELSIFSLGENEHYEWFKDGLKIEAESSSSLLVQESGVFHARAISSDGCPLITENITINYPAYPDLEVLSPIYGCQPNLFPDIRGFIADYDTLQFDYQLKNDSGEKFINEDMLTLTEEGVYDLSVKPKSLECWSSPTTIRVILPEEALEASFDYVLNSTGKKEESADGILAIDPIRFMDLSAGNPQRWFWDFGDGNTSEQRSPVHVYGDKGEFLVSLRVENGPDCAASFEFPIIIRRTYRVMFPTGFTPSRSEDKFFMPKMKGIESMELKIFNTWGEFLIEITDLNSPGWDGAINGTPLPPGTYVYRGDFKTNKGELVSRSGKFLLIR</sequence>
<proteinExistence type="predicted"/>
<dbReference type="InterPro" id="IPR000601">
    <property type="entry name" value="PKD_dom"/>
</dbReference>
<protein>
    <submittedName>
        <fullName evidence="3">PKD domain containing protein</fullName>
    </submittedName>
</protein>
<feature type="domain" description="PKD" evidence="2">
    <location>
        <begin position="620"/>
        <end position="666"/>
    </location>
</feature>
<dbReference type="OrthoDB" id="7794186at2"/>
<dbReference type="RefSeq" id="WP_014020883.1">
    <property type="nucleotide sequence ID" value="NC_015914.1"/>
</dbReference>
<dbReference type="SUPFAM" id="SSF49299">
    <property type="entry name" value="PKD domain"/>
    <property type="match status" value="1"/>
</dbReference>
<dbReference type="Pfam" id="PF18911">
    <property type="entry name" value="PKD_4"/>
    <property type="match status" value="1"/>
</dbReference>
<dbReference type="InterPro" id="IPR013783">
    <property type="entry name" value="Ig-like_fold"/>
</dbReference>
<feature type="chain" id="PRO_5003400746" evidence="1">
    <location>
        <begin position="21"/>
        <end position="773"/>
    </location>
</feature>
<dbReference type="eggNOG" id="COG3291">
    <property type="taxonomic scope" value="Bacteria"/>
</dbReference>
<dbReference type="InterPro" id="IPR013320">
    <property type="entry name" value="ConA-like_dom_sf"/>
</dbReference>
<keyword evidence="4" id="KW-1185">Reference proteome</keyword>
<dbReference type="EMBL" id="CP002955">
    <property type="protein sequence ID" value="AEL26592.1"/>
    <property type="molecule type" value="Genomic_DNA"/>
</dbReference>
<reference evidence="4" key="1">
    <citation type="submission" date="2011-07" db="EMBL/GenBank/DDBJ databases">
        <title>The complete genome of Cyclobacterium marinum DSM 745.</title>
        <authorList>
            <person name="Lucas S."/>
            <person name="Han J."/>
            <person name="Lapidus A."/>
            <person name="Bruce D."/>
            <person name="Goodwin L."/>
            <person name="Pitluck S."/>
            <person name="Peters L."/>
            <person name="Kyrpides N."/>
            <person name="Mavromatis K."/>
            <person name="Ivanova N."/>
            <person name="Ovchinnikova G."/>
            <person name="Chertkov O."/>
            <person name="Detter J.C."/>
            <person name="Tapia R."/>
            <person name="Han C."/>
            <person name="Land M."/>
            <person name="Hauser L."/>
            <person name="Markowitz V."/>
            <person name="Cheng J.-F."/>
            <person name="Hugenholtz P."/>
            <person name="Woyke T."/>
            <person name="Wu D."/>
            <person name="Tindall B."/>
            <person name="Schuetze A."/>
            <person name="Brambilla E."/>
            <person name="Klenk H.-P."/>
            <person name="Eisen J.A."/>
        </authorList>
    </citation>
    <scope>NUCLEOTIDE SEQUENCE [LARGE SCALE GENOMIC DNA]</scope>
    <source>
        <strain evidence="4">ATCC 25205 / DSM 745 / LMG 13164 / NCIMB 1802</strain>
    </source>
</reference>
<dbReference type="InterPro" id="IPR026341">
    <property type="entry name" value="T9SS_type_B"/>
</dbReference>
<dbReference type="STRING" id="880070.Cycma_2854"/>
<dbReference type="SUPFAM" id="SSF49899">
    <property type="entry name" value="Concanavalin A-like lectins/glucanases"/>
    <property type="match status" value="1"/>
</dbReference>
<accession>G0J1F3</accession>
<feature type="signal peptide" evidence="1">
    <location>
        <begin position="1"/>
        <end position="20"/>
    </location>
</feature>
<gene>
    <name evidence="3" type="ordered locus">Cycma_2854</name>
</gene>
<name>G0J1F3_CYCMS</name>
<dbReference type="SMART" id="SM00089">
    <property type="entry name" value="PKD"/>
    <property type="match status" value="1"/>
</dbReference>
<dbReference type="Pfam" id="PF13585">
    <property type="entry name" value="CHU_C"/>
    <property type="match status" value="1"/>
</dbReference>
<dbReference type="Proteomes" id="UP000001635">
    <property type="component" value="Chromosome"/>
</dbReference>